<dbReference type="Proteomes" id="UP001311232">
    <property type="component" value="Unassembled WGS sequence"/>
</dbReference>
<proteinExistence type="predicted"/>
<organism evidence="1 2">
    <name type="scientific">Crenichthys baileyi</name>
    <name type="common">White River springfish</name>
    <dbReference type="NCBI Taxonomy" id="28760"/>
    <lineage>
        <taxon>Eukaryota</taxon>
        <taxon>Metazoa</taxon>
        <taxon>Chordata</taxon>
        <taxon>Craniata</taxon>
        <taxon>Vertebrata</taxon>
        <taxon>Euteleostomi</taxon>
        <taxon>Actinopterygii</taxon>
        <taxon>Neopterygii</taxon>
        <taxon>Teleostei</taxon>
        <taxon>Neoteleostei</taxon>
        <taxon>Acanthomorphata</taxon>
        <taxon>Ovalentaria</taxon>
        <taxon>Atherinomorphae</taxon>
        <taxon>Cyprinodontiformes</taxon>
        <taxon>Goodeidae</taxon>
        <taxon>Crenichthys</taxon>
    </lineage>
</organism>
<reference evidence="1 2" key="1">
    <citation type="submission" date="2021-06" db="EMBL/GenBank/DDBJ databases">
        <authorList>
            <person name="Palmer J.M."/>
        </authorList>
    </citation>
    <scope>NUCLEOTIDE SEQUENCE [LARGE SCALE GENOMIC DNA]</scope>
    <source>
        <strain evidence="1 2">MEX-2019</strain>
        <tissue evidence="1">Muscle</tissue>
    </source>
</reference>
<dbReference type="AlphaFoldDB" id="A0AAV9RIT5"/>
<sequence>MRLTAVRLLLKAALRRTLKSLLKTDIFRGGSDGRAAVKGYISLGKFNLEKFTLKGESKKENLCHFTCVKFSPSKERDLFRLALQCLLGNPGMCGMGDGGASAVI</sequence>
<evidence type="ECO:0000313" key="2">
    <source>
        <dbReference type="Proteomes" id="UP001311232"/>
    </source>
</evidence>
<name>A0AAV9RIT5_9TELE</name>
<comment type="caution">
    <text evidence="1">The sequence shown here is derived from an EMBL/GenBank/DDBJ whole genome shotgun (WGS) entry which is preliminary data.</text>
</comment>
<evidence type="ECO:0000313" key="1">
    <source>
        <dbReference type="EMBL" id="KAK5608921.1"/>
    </source>
</evidence>
<gene>
    <name evidence="1" type="ORF">CRENBAI_018350</name>
</gene>
<accession>A0AAV9RIT5</accession>
<dbReference type="EMBL" id="JAHHUM010001773">
    <property type="protein sequence ID" value="KAK5608921.1"/>
    <property type="molecule type" value="Genomic_DNA"/>
</dbReference>
<keyword evidence="2" id="KW-1185">Reference proteome</keyword>
<protein>
    <submittedName>
        <fullName evidence="1">Uncharacterized protein</fullName>
    </submittedName>
</protein>